<dbReference type="InterPro" id="IPR000515">
    <property type="entry name" value="MetI-like"/>
</dbReference>
<accession>A0A2S8RYU4</accession>
<protein>
    <submittedName>
        <fullName evidence="10">Multiple sugar transport system permease protein</fullName>
    </submittedName>
</protein>
<comment type="similarity">
    <text evidence="7">Belongs to the binding-protein-dependent transport system permease family.</text>
</comment>
<dbReference type="EMBL" id="PVEP01000012">
    <property type="protein sequence ID" value="PQV53745.1"/>
    <property type="molecule type" value="Genomic_DNA"/>
</dbReference>
<evidence type="ECO:0000256" key="8">
    <source>
        <dbReference type="SAM" id="MobiDB-lite"/>
    </source>
</evidence>
<evidence type="ECO:0000256" key="7">
    <source>
        <dbReference type="RuleBase" id="RU363032"/>
    </source>
</evidence>
<comment type="caution">
    <text evidence="10">The sequence shown here is derived from an EMBL/GenBank/DDBJ whole genome shotgun (WGS) entry which is preliminary data.</text>
</comment>
<keyword evidence="6 7" id="KW-0472">Membrane</keyword>
<evidence type="ECO:0000313" key="11">
    <source>
        <dbReference type="Proteomes" id="UP000238338"/>
    </source>
</evidence>
<keyword evidence="10" id="KW-0762">Sugar transport</keyword>
<evidence type="ECO:0000313" key="10">
    <source>
        <dbReference type="EMBL" id="PQV53745.1"/>
    </source>
</evidence>
<sequence>MSNSPLSGAGMAQAVPARPAPRSFKRRSKRLKAALPYLLVAPAVIYLLMITLYPGVYAIIQSFHEVKFGPWKPVGFANYQKLFGDYQFWGALWNTLVMGSIALVLQCVIALALAFHAYRDPWVKGWRIIFLVPMLFMPSAVAFIFKLVFLDGRIFSDILIRIGLIDANLAIQSSTWMSRALLILADVWQWTPFLFIIFVAALQGQDEEVEEAARLDGASWPAIFFNISLPMMKPVIAVALILRAIDITTMFTNVFIVTKGGPAFGTETISYFIYRTGFKFFNFGYASAASVIMLILTIVIAQMVVKRAFVSARS</sequence>
<evidence type="ECO:0000259" key="9">
    <source>
        <dbReference type="PROSITE" id="PS50928"/>
    </source>
</evidence>
<dbReference type="Pfam" id="PF00528">
    <property type="entry name" value="BPD_transp_1"/>
    <property type="match status" value="1"/>
</dbReference>
<dbReference type="GO" id="GO:0055085">
    <property type="term" value="P:transmembrane transport"/>
    <property type="evidence" value="ECO:0007669"/>
    <property type="project" value="InterPro"/>
</dbReference>
<dbReference type="PANTHER" id="PTHR43005:SF1">
    <property type="entry name" value="SPERMIDINE_PUTRESCINE TRANSPORT SYSTEM PERMEASE PROTEIN"/>
    <property type="match status" value="1"/>
</dbReference>
<evidence type="ECO:0000256" key="4">
    <source>
        <dbReference type="ARBA" id="ARBA00022692"/>
    </source>
</evidence>
<dbReference type="AlphaFoldDB" id="A0A2S8RYU4"/>
<feature type="transmembrane region" description="Helical" evidence="7">
    <location>
        <begin position="34"/>
        <end position="60"/>
    </location>
</feature>
<feature type="transmembrane region" description="Helical" evidence="7">
    <location>
        <begin position="254"/>
        <end position="274"/>
    </location>
</feature>
<dbReference type="PANTHER" id="PTHR43005">
    <property type="entry name" value="BLR7065 PROTEIN"/>
    <property type="match status" value="1"/>
</dbReference>
<feature type="region of interest" description="Disordered" evidence="8">
    <location>
        <begin position="1"/>
        <end position="23"/>
    </location>
</feature>
<keyword evidence="5 7" id="KW-1133">Transmembrane helix</keyword>
<dbReference type="Gene3D" id="1.10.3720.10">
    <property type="entry name" value="MetI-like"/>
    <property type="match status" value="1"/>
</dbReference>
<dbReference type="InterPro" id="IPR035906">
    <property type="entry name" value="MetI-like_sf"/>
</dbReference>
<dbReference type="Proteomes" id="UP000238338">
    <property type="component" value="Unassembled WGS sequence"/>
</dbReference>
<organism evidence="10 11">
    <name type="scientific">Albidovulum denitrificans</name>
    <dbReference type="NCBI Taxonomy" id="404881"/>
    <lineage>
        <taxon>Bacteria</taxon>
        <taxon>Pseudomonadati</taxon>
        <taxon>Pseudomonadota</taxon>
        <taxon>Alphaproteobacteria</taxon>
        <taxon>Rhodobacterales</taxon>
        <taxon>Paracoccaceae</taxon>
        <taxon>Albidovulum</taxon>
    </lineage>
</organism>
<comment type="subcellular location">
    <subcellularLocation>
        <location evidence="1 7">Cell membrane</location>
        <topology evidence="1 7">Multi-pass membrane protein</topology>
    </subcellularLocation>
</comment>
<feature type="transmembrane region" description="Helical" evidence="7">
    <location>
        <begin position="183"/>
        <end position="202"/>
    </location>
</feature>
<dbReference type="SUPFAM" id="SSF161098">
    <property type="entry name" value="MetI-like"/>
    <property type="match status" value="1"/>
</dbReference>
<reference evidence="10 11" key="1">
    <citation type="submission" date="2018-02" db="EMBL/GenBank/DDBJ databases">
        <title>Genomic Encyclopedia of Archaeal and Bacterial Type Strains, Phase II (KMG-II): from individual species to whole genera.</title>
        <authorList>
            <person name="Goeker M."/>
        </authorList>
    </citation>
    <scope>NUCLEOTIDE SEQUENCE [LARGE SCALE GENOMIC DNA]</scope>
    <source>
        <strain evidence="10 11">DSM 18921</strain>
    </source>
</reference>
<feature type="domain" description="ABC transmembrane type-1" evidence="9">
    <location>
        <begin position="92"/>
        <end position="304"/>
    </location>
</feature>
<dbReference type="OrthoDB" id="9801818at2"/>
<evidence type="ECO:0000256" key="2">
    <source>
        <dbReference type="ARBA" id="ARBA00022448"/>
    </source>
</evidence>
<keyword evidence="11" id="KW-1185">Reference proteome</keyword>
<feature type="transmembrane region" description="Helical" evidence="7">
    <location>
        <begin position="222"/>
        <end position="242"/>
    </location>
</feature>
<proteinExistence type="inferred from homology"/>
<evidence type="ECO:0000256" key="5">
    <source>
        <dbReference type="ARBA" id="ARBA00022989"/>
    </source>
</evidence>
<dbReference type="PROSITE" id="PS50928">
    <property type="entry name" value="ABC_TM1"/>
    <property type="match status" value="1"/>
</dbReference>
<evidence type="ECO:0000256" key="1">
    <source>
        <dbReference type="ARBA" id="ARBA00004651"/>
    </source>
</evidence>
<keyword evidence="2 7" id="KW-0813">Transport</keyword>
<feature type="transmembrane region" description="Helical" evidence="7">
    <location>
        <begin position="91"/>
        <end position="116"/>
    </location>
</feature>
<dbReference type="CDD" id="cd06261">
    <property type="entry name" value="TM_PBP2"/>
    <property type="match status" value="1"/>
</dbReference>
<keyword evidence="3" id="KW-1003">Cell membrane</keyword>
<gene>
    <name evidence="10" type="ORF">LX70_03752</name>
</gene>
<evidence type="ECO:0000256" key="6">
    <source>
        <dbReference type="ARBA" id="ARBA00023136"/>
    </source>
</evidence>
<name>A0A2S8RYU4_9RHOB</name>
<dbReference type="RefSeq" id="WP_105516302.1">
    <property type="nucleotide sequence ID" value="NZ_PVEP01000012.1"/>
</dbReference>
<keyword evidence="4 7" id="KW-0812">Transmembrane</keyword>
<evidence type="ECO:0000256" key="3">
    <source>
        <dbReference type="ARBA" id="ARBA00022475"/>
    </source>
</evidence>
<feature type="transmembrane region" description="Helical" evidence="7">
    <location>
        <begin position="128"/>
        <end position="148"/>
    </location>
</feature>
<feature type="transmembrane region" description="Helical" evidence="7">
    <location>
        <begin position="280"/>
        <end position="305"/>
    </location>
</feature>
<dbReference type="GO" id="GO:0005886">
    <property type="term" value="C:plasma membrane"/>
    <property type="evidence" value="ECO:0007669"/>
    <property type="project" value="UniProtKB-SubCell"/>
</dbReference>